<dbReference type="GO" id="GO:0006426">
    <property type="term" value="P:glycyl-tRNA aminoacylation"/>
    <property type="evidence" value="ECO:0007669"/>
    <property type="project" value="InterPro"/>
</dbReference>
<evidence type="ECO:0000256" key="2">
    <source>
        <dbReference type="ARBA" id="ARBA00012829"/>
    </source>
</evidence>
<organism evidence="9 10">
    <name type="scientific">Phytophthora kernoviae 00238/432</name>
    <dbReference type="NCBI Taxonomy" id="1284355"/>
    <lineage>
        <taxon>Eukaryota</taxon>
        <taxon>Sar</taxon>
        <taxon>Stramenopiles</taxon>
        <taxon>Oomycota</taxon>
        <taxon>Peronosporomycetes</taxon>
        <taxon>Peronosporales</taxon>
        <taxon>Peronosporaceae</taxon>
        <taxon>Phytophthora</taxon>
    </lineage>
</organism>
<dbReference type="InterPro" id="IPR002310">
    <property type="entry name" value="Gly-tRNA_ligase_asu"/>
</dbReference>
<dbReference type="PANTHER" id="PTHR30075:SF2">
    <property type="entry name" value="GLYCINE--TRNA LIGASE, CHLOROPLASTIC_MITOCHONDRIAL 2"/>
    <property type="match status" value="1"/>
</dbReference>
<dbReference type="Proteomes" id="UP000702964">
    <property type="component" value="Unassembled WGS sequence"/>
</dbReference>
<reference evidence="9" key="2">
    <citation type="submission" date="2020-02" db="EMBL/GenBank/DDBJ databases">
        <authorList>
            <person name="Studholme D.J."/>
        </authorList>
    </citation>
    <scope>NUCLEOTIDE SEQUENCE</scope>
    <source>
        <strain evidence="9">00238/432</strain>
    </source>
</reference>
<evidence type="ECO:0000256" key="4">
    <source>
        <dbReference type="ARBA" id="ARBA00022741"/>
    </source>
</evidence>
<dbReference type="GO" id="GO:0004820">
    <property type="term" value="F:glycine-tRNA ligase activity"/>
    <property type="evidence" value="ECO:0007669"/>
    <property type="project" value="UniProtKB-EC"/>
</dbReference>
<protein>
    <recommendedName>
        <fullName evidence="2">glycine--tRNA ligase</fullName>
        <ecNumber evidence="2">6.1.1.14</ecNumber>
    </recommendedName>
</protein>
<gene>
    <name evidence="9" type="ORF">G195_000457</name>
</gene>
<proteinExistence type="inferred from homology"/>
<reference evidence="9" key="1">
    <citation type="journal article" date="2015" name="Genom Data">
        <title>Draft genome sequences of Phytophthora kernoviae and Phytophthora ramorum lineage EU2 from Scotland.</title>
        <authorList>
            <person name="Sambles C."/>
            <person name="Schlenzig A."/>
            <person name="O'Neill P."/>
            <person name="Grant M."/>
            <person name="Studholme D.J."/>
        </authorList>
    </citation>
    <scope>NUCLEOTIDE SEQUENCE</scope>
    <source>
        <strain evidence="9">00238/432</strain>
    </source>
</reference>
<dbReference type="EC" id="6.1.1.14" evidence="2"/>
<comment type="caution">
    <text evidence="9">The sequence shown here is derived from an EMBL/GenBank/DDBJ whole genome shotgun (WGS) entry which is preliminary data.</text>
</comment>
<evidence type="ECO:0000256" key="7">
    <source>
        <dbReference type="ARBA" id="ARBA00023146"/>
    </source>
</evidence>
<dbReference type="Gene3D" id="3.30.930.10">
    <property type="entry name" value="Bira Bifunctional Protein, Domain 2"/>
    <property type="match status" value="1"/>
</dbReference>
<dbReference type="SUPFAM" id="SSF109604">
    <property type="entry name" value="HD-domain/PDEase-like"/>
    <property type="match status" value="1"/>
</dbReference>
<dbReference type="PRINTS" id="PR01044">
    <property type="entry name" value="TRNASYNTHGA"/>
</dbReference>
<dbReference type="SUPFAM" id="SSF55681">
    <property type="entry name" value="Class II aaRS and biotin synthetases"/>
    <property type="match status" value="1"/>
</dbReference>
<keyword evidence="3" id="KW-0436">Ligase</keyword>
<dbReference type="NCBIfam" id="TIGR00211">
    <property type="entry name" value="glyS"/>
    <property type="match status" value="1"/>
</dbReference>
<name>A0A8J4WRA8_9STRA</name>
<evidence type="ECO:0000313" key="10">
    <source>
        <dbReference type="Proteomes" id="UP000702964"/>
    </source>
</evidence>
<evidence type="ECO:0000256" key="6">
    <source>
        <dbReference type="ARBA" id="ARBA00022917"/>
    </source>
</evidence>
<dbReference type="GO" id="GO:0005829">
    <property type="term" value="C:cytosol"/>
    <property type="evidence" value="ECO:0007669"/>
    <property type="project" value="TreeGrafter"/>
</dbReference>
<dbReference type="HAMAP" id="MF_00255">
    <property type="entry name" value="Gly_tRNA_synth_beta"/>
    <property type="match status" value="1"/>
</dbReference>
<dbReference type="AlphaFoldDB" id="A0A8J4WRA8"/>
<comment type="catalytic activity">
    <reaction evidence="8">
        <text>tRNA(Gly) + glycine + ATP = glycyl-tRNA(Gly) + AMP + diphosphate</text>
        <dbReference type="Rhea" id="RHEA:16013"/>
        <dbReference type="Rhea" id="RHEA-COMP:9664"/>
        <dbReference type="Rhea" id="RHEA-COMP:9683"/>
        <dbReference type="ChEBI" id="CHEBI:30616"/>
        <dbReference type="ChEBI" id="CHEBI:33019"/>
        <dbReference type="ChEBI" id="CHEBI:57305"/>
        <dbReference type="ChEBI" id="CHEBI:78442"/>
        <dbReference type="ChEBI" id="CHEBI:78522"/>
        <dbReference type="ChEBI" id="CHEBI:456215"/>
        <dbReference type="EC" id="6.1.1.14"/>
    </reaction>
</comment>
<dbReference type="InterPro" id="IPR015944">
    <property type="entry name" value="Gly-tRNA-synth_bsu"/>
</dbReference>
<evidence type="ECO:0000256" key="1">
    <source>
        <dbReference type="ARBA" id="ARBA00008226"/>
    </source>
</evidence>
<sequence>MNPMTFLRSLGPEPWKVAYVEPSRRPSDGRYGENPNRLYQHHQFQVIIKPSPDNIQEIYLESLKQLGIDPLKHDIRFVEDNWENPSLGCAGLGWEVWLDGMEITQFTYFQQVGGIETNPVAVEITYGMERLASYIQEKENVFELEWVDGITYGDVFRQPEFEHSKYTFEVSDVKMLFTLFNMHEEEANKAMAQNLVFPAYDYVLKCSHTFNLLDARGAISVTERTGYITRVRNLARQVAATYVEEQVPARFMRAAIEQLQDRVVKWLDASRIAYGEVNAYATPRRLAVLIKNVAEKQEDVEEEGVEPDQFTFKELSGVEYIYATKSSKGVETSSVIGQGLLAILHAMTFPKFMRWASYDFKFVRPIRWIVALLGSDVIELEVAGVKSGNVTRGHRFLGKEAVITNPASYVEVLRSEHVIADIKEREQMIVSQIQALAAEKKWDIAIKEDLLEEVLFLVETPTVLFGTFESSFLNIPQEVLITSMREHQRYFPVLDNDGQLLPYFVTVRNGGSDSLDVIAKGNEKVLRARLSDAKFFYEEDQKLEIKDALSKLESIVFQEELGTVGDKVRRIRKIADGLANKLQVPADVAEAVSRSADICKFDLVTLMVGEFPELQGVMGEDYARKAGEKEEVAKAVFEHYQPRFAGDQSPASLVGAIVSAADKMDTIVGCFSINIIPTGSQDPYALRRQAAGIVQILLDHNLPLTLSDVFGVALQVHAQMNLLKRADEEVRKDLQDFFGLRVKKLLPRSQKQQANSKFLY</sequence>
<evidence type="ECO:0000256" key="3">
    <source>
        <dbReference type="ARBA" id="ARBA00022598"/>
    </source>
</evidence>
<dbReference type="HAMAP" id="MF_00254">
    <property type="entry name" value="Gly_tRNA_synth_alpha"/>
    <property type="match status" value="1"/>
</dbReference>
<dbReference type="EMBL" id="AOFI03000002">
    <property type="protein sequence ID" value="KAF4325821.1"/>
    <property type="molecule type" value="Genomic_DNA"/>
</dbReference>
<dbReference type="NCBIfam" id="TIGR00388">
    <property type="entry name" value="glyQ"/>
    <property type="match status" value="1"/>
</dbReference>
<accession>A0A8J4WRA8</accession>
<comment type="similarity">
    <text evidence="1">Belongs to the class-II aminoacyl-tRNA synthetase family.</text>
</comment>
<evidence type="ECO:0000313" key="9">
    <source>
        <dbReference type="EMBL" id="KAF4325821.1"/>
    </source>
</evidence>
<dbReference type="InterPro" id="IPR045864">
    <property type="entry name" value="aa-tRNA-synth_II/BPL/LPL"/>
</dbReference>
<dbReference type="PANTHER" id="PTHR30075">
    <property type="entry name" value="GLYCYL-TRNA SYNTHETASE"/>
    <property type="match status" value="1"/>
</dbReference>
<dbReference type="GO" id="GO:0005524">
    <property type="term" value="F:ATP binding"/>
    <property type="evidence" value="ECO:0007669"/>
    <property type="project" value="UniProtKB-KW"/>
</dbReference>
<evidence type="ECO:0000256" key="8">
    <source>
        <dbReference type="ARBA" id="ARBA00047937"/>
    </source>
</evidence>
<dbReference type="Gene3D" id="1.20.58.180">
    <property type="entry name" value="Class II aaRS and biotin synthetases, domain 2"/>
    <property type="match status" value="1"/>
</dbReference>
<dbReference type="Pfam" id="PF02091">
    <property type="entry name" value="tRNA-synt_2e"/>
    <property type="match status" value="1"/>
</dbReference>
<keyword evidence="7" id="KW-0030">Aminoacyl-tRNA synthetase</keyword>
<keyword evidence="4" id="KW-0547">Nucleotide-binding</keyword>
<keyword evidence="6" id="KW-0648">Protein biosynthesis</keyword>
<dbReference type="Pfam" id="PF02092">
    <property type="entry name" value="tRNA_synt_2f"/>
    <property type="match status" value="1"/>
</dbReference>
<keyword evidence="5" id="KW-0067">ATP-binding</keyword>
<dbReference type="NCBIfam" id="NF006827">
    <property type="entry name" value="PRK09348.1"/>
    <property type="match status" value="1"/>
</dbReference>
<dbReference type="InterPro" id="IPR006194">
    <property type="entry name" value="Gly-tRNA-synth_heterodimer"/>
</dbReference>
<evidence type="ECO:0000256" key="5">
    <source>
        <dbReference type="ARBA" id="ARBA00022840"/>
    </source>
</evidence>
<dbReference type="PROSITE" id="PS50861">
    <property type="entry name" value="AA_TRNA_LIGASE_II_GLYAB"/>
    <property type="match status" value="2"/>
</dbReference>